<keyword evidence="1 5" id="KW-0378">Hydrolase</keyword>
<dbReference type="CDD" id="cd02696">
    <property type="entry name" value="MurNAc-LAA"/>
    <property type="match status" value="1"/>
</dbReference>
<dbReference type="SMART" id="SM00646">
    <property type="entry name" value="Ami_3"/>
    <property type="match status" value="1"/>
</dbReference>
<dbReference type="Gene3D" id="3.40.630.40">
    <property type="entry name" value="Zn-dependent exopeptidases"/>
    <property type="match status" value="1"/>
</dbReference>
<evidence type="ECO:0000259" key="4">
    <source>
        <dbReference type="SMART" id="SM00646"/>
    </source>
</evidence>
<dbReference type="EMBL" id="JACCAA010000001">
    <property type="protein sequence ID" value="NYG59824.1"/>
    <property type="molecule type" value="Genomic_DNA"/>
</dbReference>
<proteinExistence type="predicted"/>
<dbReference type="PANTHER" id="PTHR30404:SF0">
    <property type="entry name" value="N-ACETYLMURAMOYL-L-ALANINE AMIDASE AMIC"/>
    <property type="match status" value="1"/>
</dbReference>
<reference evidence="5 6" key="1">
    <citation type="submission" date="2020-07" db="EMBL/GenBank/DDBJ databases">
        <title>Sequencing the genomes of 1000 actinobacteria strains.</title>
        <authorList>
            <person name="Klenk H.-P."/>
        </authorList>
    </citation>
    <scope>NUCLEOTIDE SEQUENCE [LARGE SCALE GENOMIC DNA]</scope>
    <source>
        <strain evidence="5 6">DSM 23819</strain>
    </source>
</reference>
<gene>
    <name evidence="5" type="ORF">BJ980_002747</name>
</gene>
<dbReference type="RefSeq" id="WP_179502834.1">
    <property type="nucleotide sequence ID" value="NZ_JACCAA010000001.1"/>
</dbReference>
<dbReference type="EC" id="3.5.1.28" evidence="5"/>
<dbReference type="InterPro" id="IPR002508">
    <property type="entry name" value="MurNAc-LAA_cat"/>
</dbReference>
<feature type="chain" id="PRO_5038483069" evidence="3">
    <location>
        <begin position="18"/>
        <end position="273"/>
    </location>
</feature>
<dbReference type="PANTHER" id="PTHR30404">
    <property type="entry name" value="N-ACETYLMURAMOYL-L-ALANINE AMIDASE"/>
    <property type="match status" value="1"/>
</dbReference>
<dbReference type="GO" id="GO:0009253">
    <property type="term" value="P:peptidoglycan catabolic process"/>
    <property type="evidence" value="ECO:0007669"/>
    <property type="project" value="InterPro"/>
</dbReference>
<evidence type="ECO:0000313" key="5">
    <source>
        <dbReference type="EMBL" id="NYG59824.1"/>
    </source>
</evidence>
<accession>A0A7Y9S2I9</accession>
<feature type="region of interest" description="Disordered" evidence="2">
    <location>
        <begin position="127"/>
        <end position="153"/>
    </location>
</feature>
<dbReference type="GO" id="GO:0008745">
    <property type="term" value="F:N-acetylmuramoyl-L-alanine amidase activity"/>
    <property type="evidence" value="ECO:0007669"/>
    <property type="project" value="UniProtKB-EC"/>
</dbReference>
<dbReference type="Proteomes" id="UP000540656">
    <property type="component" value="Unassembled WGS sequence"/>
</dbReference>
<keyword evidence="3" id="KW-0732">Signal</keyword>
<dbReference type="SUPFAM" id="SSF53187">
    <property type="entry name" value="Zn-dependent exopeptidases"/>
    <property type="match status" value="1"/>
</dbReference>
<keyword evidence="6" id="KW-1185">Reference proteome</keyword>
<dbReference type="InterPro" id="IPR050695">
    <property type="entry name" value="N-acetylmuramoyl_amidase_3"/>
</dbReference>
<evidence type="ECO:0000256" key="2">
    <source>
        <dbReference type="SAM" id="MobiDB-lite"/>
    </source>
</evidence>
<evidence type="ECO:0000256" key="1">
    <source>
        <dbReference type="ARBA" id="ARBA00022801"/>
    </source>
</evidence>
<evidence type="ECO:0000313" key="6">
    <source>
        <dbReference type="Proteomes" id="UP000540656"/>
    </source>
</evidence>
<protein>
    <submittedName>
        <fullName evidence="5">N-acetylmuramoyl-L-alanine amidase</fullName>
        <ecNumber evidence="5">3.5.1.28</ecNumber>
    </submittedName>
</protein>
<organism evidence="5 6">
    <name type="scientific">Nocardioides daedukensis</name>
    <dbReference type="NCBI Taxonomy" id="634462"/>
    <lineage>
        <taxon>Bacteria</taxon>
        <taxon>Bacillati</taxon>
        <taxon>Actinomycetota</taxon>
        <taxon>Actinomycetes</taxon>
        <taxon>Propionibacteriales</taxon>
        <taxon>Nocardioidaceae</taxon>
        <taxon>Nocardioides</taxon>
    </lineage>
</organism>
<feature type="compositionally biased region" description="Low complexity" evidence="2">
    <location>
        <begin position="143"/>
        <end position="153"/>
    </location>
</feature>
<dbReference type="GO" id="GO:0030288">
    <property type="term" value="C:outer membrane-bounded periplasmic space"/>
    <property type="evidence" value="ECO:0007669"/>
    <property type="project" value="TreeGrafter"/>
</dbReference>
<feature type="region of interest" description="Disordered" evidence="2">
    <location>
        <begin position="25"/>
        <end position="45"/>
    </location>
</feature>
<dbReference type="AlphaFoldDB" id="A0A7Y9S2I9"/>
<name>A0A7Y9S2I9_9ACTN</name>
<sequence length="273" mass="27705">MGRAGALLAASALLCVAGCTSTESPSAPGTEASAGSSAPSPSTSAASVWDGVVVVLDPGHRLGNSRFASSVNAPVPDGAGSTKACNTVGASTNSGYPESSFTWSVASMVRRELRALGARVVLTRESNSESEWGPCVDERGQKGNSLASGSGSASDSATVLKLSIHADGGPESAAGFHLITAPGQSQSAESLALAKALKRSLSASFPVATYIAGGDGLDSRRDLATLNHSRIPTVMVELGNMRNPADARRMTTARGRSSYAKALVAGLLEWLSR</sequence>
<dbReference type="Pfam" id="PF01520">
    <property type="entry name" value="Amidase_3"/>
    <property type="match status" value="1"/>
</dbReference>
<feature type="domain" description="MurNAc-LAA" evidence="4">
    <location>
        <begin position="159"/>
        <end position="268"/>
    </location>
</feature>
<evidence type="ECO:0000256" key="3">
    <source>
        <dbReference type="SAM" id="SignalP"/>
    </source>
</evidence>
<feature type="signal peptide" evidence="3">
    <location>
        <begin position="1"/>
        <end position="17"/>
    </location>
</feature>
<comment type="caution">
    <text evidence="5">The sequence shown here is derived from an EMBL/GenBank/DDBJ whole genome shotgun (WGS) entry which is preliminary data.</text>
</comment>